<accession>A0A0B3SMR1</accession>
<comment type="caution">
    <text evidence="1">The sequence shown here is derived from an EMBL/GenBank/DDBJ whole genome shotgun (WGS) entry which is preliminary data.</text>
</comment>
<dbReference type="STRING" id="561184.SAMN05216376_104372"/>
<reference evidence="1 2" key="1">
    <citation type="submission" date="2014-10" db="EMBL/GenBank/DDBJ databases">
        <title>Genome sequence of Ponticoccus sp. strain UMTAT08 isolated from clonal culture of toxic dinoflagellate Alexandrium tamiyavanichii.</title>
        <authorList>
            <person name="Gan H.Y."/>
            <person name="Muhd D.-D."/>
            <person name="Mohd Noor M.E."/>
            <person name="Yeong Y.S."/>
            <person name="Usup G."/>
        </authorList>
    </citation>
    <scope>NUCLEOTIDE SEQUENCE [LARGE SCALE GENOMIC DNA]</scope>
    <source>
        <strain evidence="1 2">UMTAT08</strain>
    </source>
</reference>
<dbReference type="EMBL" id="JSUQ01000014">
    <property type="protein sequence ID" value="KHQ51819.1"/>
    <property type="molecule type" value="Genomic_DNA"/>
</dbReference>
<organism evidence="1 2">
    <name type="scientific">Mameliella alba</name>
    <dbReference type="NCBI Taxonomy" id="561184"/>
    <lineage>
        <taxon>Bacteria</taxon>
        <taxon>Pseudomonadati</taxon>
        <taxon>Pseudomonadota</taxon>
        <taxon>Alphaproteobacteria</taxon>
        <taxon>Rhodobacterales</taxon>
        <taxon>Roseobacteraceae</taxon>
        <taxon>Mameliella</taxon>
    </lineage>
</organism>
<sequence>MSRTAMPPRLRRPADDKELVPRVMVRLVGLLMLTVLALVTAARLTDRPLEALPPGGAVTLSREIVLSGDMAGAARVHTPEGVLIADLAPEEGGFISGVYRVLLHERGKHGVAPDAPVTLLQRDTGRLELHDSSTGWRADLMGFGADNARAFGRLLAQ</sequence>
<evidence type="ECO:0000313" key="2">
    <source>
        <dbReference type="Proteomes" id="UP000030960"/>
    </source>
</evidence>
<evidence type="ECO:0000313" key="1">
    <source>
        <dbReference type="EMBL" id="KHQ51819.1"/>
    </source>
</evidence>
<gene>
    <name evidence="1" type="ORF">OA50_03456</name>
</gene>
<protein>
    <submittedName>
        <fullName evidence="1">PuhC protein</fullName>
    </submittedName>
</protein>
<dbReference type="RefSeq" id="WP_043143929.1">
    <property type="nucleotide sequence ID" value="NZ_JSUQ01000014.1"/>
</dbReference>
<name>A0A0B3SMR1_9RHOB</name>
<dbReference type="Proteomes" id="UP000030960">
    <property type="component" value="Unassembled WGS sequence"/>
</dbReference>
<dbReference type="OrthoDB" id="7848123at2"/>
<dbReference type="AlphaFoldDB" id="A0A0B3SMR1"/>
<proteinExistence type="predicted"/>
<dbReference type="InterPro" id="IPR017495">
    <property type="entry name" value="PuhC"/>
</dbReference>
<keyword evidence="2" id="KW-1185">Reference proteome</keyword>
<dbReference type="NCBIfam" id="TIGR03054">
    <property type="entry name" value="photo_alph_chp1"/>
    <property type="match status" value="1"/>
</dbReference>